<protein>
    <submittedName>
        <fullName evidence="1">Bifunctional RNase H/acid phosphatase</fullName>
    </submittedName>
</protein>
<dbReference type="EMBL" id="LR131271">
    <property type="protein sequence ID" value="VDR26076.1"/>
    <property type="molecule type" value="Genomic_DNA"/>
</dbReference>
<dbReference type="InterPro" id="IPR013078">
    <property type="entry name" value="His_Pase_superF_clade-1"/>
</dbReference>
<dbReference type="Gene3D" id="3.40.50.1240">
    <property type="entry name" value="Phosphoglycerate mutase-like"/>
    <property type="match status" value="1"/>
</dbReference>
<dbReference type="SUPFAM" id="SSF53254">
    <property type="entry name" value="Phosphoglycerate mutase-like"/>
    <property type="match status" value="1"/>
</dbReference>
<evidence type="ECO:0000313" key="2">
    <source>
        <dbReference type="Proteomes" id="UP000274346"/>
    </source>
</evidence>
<dbReference type="InterPro" id="IPR029033">
    <property type="entry name" value="His_PPase_superfam"/>
</dbReference>
<proteinExistence type="predicted"/>
<dbReference type="AlphaFoldDB" id="A0A3P8M1D9"/>
<dbReference type="Proteomes" id="UP000274346">
    <property type="component" value="Chromosome"/>
</dbReference>
<name>A0A3P8M1D9_RAOTE</name>
<evidence type="ECO:0000313" key="1">
    <source>
        <dbReference type="EMBL" id="VDR26076.1"/>
    </source>
</evidence>
<gene>
    <name evidence="1" type="ORF">NCTC13098_02413</name>
</gene>
<accession>A0A3P8M1D9</accession>
<sequence>MRASLTLICQGETAASRGSHFPCDDPLEAREWQRAQKLHSIAARYHSVWTAPETAARQTATTLSLHATPTAELADTDYGLWAGRPLREVMTQDAEAFHAWLEGAAPPGGESRVQLLARCAAWLAQRVDIPGLHCAVVPAAVIRAMIVDVLGAPPQSFARIDIHPLSITELHSDGRRWHFCLLGNHVTDG</sequence>
<reference evidence="1 2" key="1">
    <citation type="submission" date="2018-12" db="EMBL/GenBank/DDBJ databases">
        <authorList>
            <consortium name="Pathogen Informatics"/>
        </authorList>
    </citation>
    <scope>NUCLEOTIDE SEQUENCE [LARGE SCALE GENOMIC DNA]</scope>
    <source>
        <strain evidence="1 2">NCTC13098</strain>
    </source>
</reference>
<dbReference type="Pfam" id="PF00300">
    <property type="entry name" value="His_Phos_1"/>
    <property type="match status" value="1"/>
</dbReference>
<organism evidence="1 2">
    <name type="scientific">Raoultella terrigena</name>
    <name type="common">Klebsiella terrigena</name>
    <dbReference type="NCBI Taxonomy" id="577"/>
    <lineage>
        <taxon>Bacteria</taxon>
        <taxon>Pseudomonadati</taxon>
        <taxon>Pseudomonadota</taxon>
        <taxon>Gammaproteobacteria</taxon>
        <taxon>Enterobacterales</taxon>
        <taxon>Enterobacteriaceae</taxon>
        <taxon>Klebsiella/Raoultella group</taxon>
        <taxon>Raoultella</taxon>
    </lineage>
</organism>
<dbReference type="KEGG" id="rtg:NCTC13098_02413"/>